<dbReference type="GO" id="GO:0046917">
    <property type="term" value="F:triphosphoribosyl-dephospho-CoA synthase activity"/>
    <property type="evidence" value="ECO:0007669"/>
    <property type="project" value="UniProtKB-EC"/>
</dbReference>
<keyword evidence="1" id="KW-0808">Transferase</keyword>
<dbReference type="Gene3D" id="1.10.4200.10">
    <property type="entry name" value="Triphosphoribosyl-dephospho-CoA protein"/>
    <property type="match status" value="1"/>
</dbReference>
<dbReference type="RefSeq" id="WP_227229590.1">
    <property type="nucleotide sequence ID" value="NZ_JAJCVJ010000002.1"/>
</dbReference>
<dbReference type="AlphaFoldDB" id="A0ABD5RBD6"/>
<reference evidence="1 2" key="1">
    <citation type="journal article" date="2019" name="Int. J. Syst. Evol. Microbiol.">
        <title>The Global Catalogue of Microorganisms (GCM) 10K type strain sequencing project: providing services to taxonomists for standard genome sequencing and annotation.</title>
        <authorList>
            <consortium name="The Broad Institute Genomics Platform"/>
            <consortium name="The Broad Institute Genome Sequencing Center for Infectious Disease"/>
            <person name="Wu L."/>
            <person name="Ma J."/>
        </authorList>
    </citation>
    <scope>NUCLEOTIDE SEQUENCE [LARGE SCALE GENOMIC DNA]</scope>
    <source>
        <strain evidence="1 2">CGMCC 1.12237</strain>
    </source>
</reference>
<sequence>MTPTEHAQLALLLEVAGTPKPGNVDRHRDLADLRFEHFLAGSVGAGEGLRLAESGAPVGEAFETAVAGMSQQEGGNTQFGCLLLLVPLVKADCETDLSPAGVESVVESTTVADAAGFYRAFEHVDVAVDDPPENAPDLDVRRGADAVPTLESRGLTLADVMESSADRDTNAREWVDGFPRTFETAESILADEGPILDRAARAFLDLLADEPDTLVATQHGEEVAREASARAAEVGHDLDAAEELAETFVAEGINPGTTADQTASALYVALRRGVPL</sequence>
<dbReference type="EMBL" id="JBHSKX010000002">
    <property type="protein sequence ID" value="MFC5367329.1"/>
    <property type="molecule type" value="Genomic_DNA"/>
</dbReference>
<dbReference type="GO" id="GO:0016757">
    <property type="term" value="F:glycosyltransferase activity"/>
    <property type="evidence" value="ECO:0007669"/>
    <property type="project" value="UniProtKB-KW"/>
</dbReference>
<dbReference type="EC" id="2.4.2.52" evidence="1"/>
<dbReference type="Pfam" id="PF01874">
    <property type="entry name" value="CitG"/>
    <property type="match status" value="1"/>
</dbReference>
<dbReference type="InterPro" id="IPR002736">
    <property type="entry name" value="CitG"/>
</dbReference>
<accession>A0ABD5RBD6</accession>
<name>A0ABD5RBD6_9EURY</name>
<protein>
    <submittedName>
        <fullName evidence="1">Triphosphoribosyl-dephospho-CoA synthase</fullName>
        <ecNumber evidence="1">2.4.2.52</ecNumber>
    </submittedName>
</protein>
<dbReference type="PANTHER" id="PTHR42280:SF1">
    <property type="entry name" value="CITG FAMILY PROTEIN"/>
    <property type="match status" value="1"/>
</dbReference>
<dbReference type="Proteomes" id="UP001596201">
    <property type="component" value="Unassembled WGS sequence"/>
</dbReference>
<keyword evidence="2" id="KW-1185">Reference proteome</keyword>
<organism evidence="1 2">
    <name type="scientific">Salinirubrum litoreum</name>
    <dbReference type="NCBI Taxonomy" id="1126234"/>
    <lineage>
        <taxon>Archaea</taxon>
        <taxon>Methanobacteriati</taxon>
        <taxon>Methanobacteriota</taxon>
        <taxon>Stenosarchaea group</taxon>
        <taxon>Halobacteria</taxon>
        <taxon>Halobacteriales</taxon>
        <taxon>Haloferacaceae</taxon>
        <taxon>Salinirubrum</taxon>
    </lineage>
</organism>
<gene>
    <name evidence="1" type="ORF">ACFPJ5_10285</name>
</gene>
<keyword evidence="1" id="KW-0328">Glycosyltransferase</keyword>
<proteinExistence type="predicted"/>
<evidence type="ECO:0000313" key="2">
    <source>
        <dbReference type="Proteomes" id="UP001596201"/>
    </source>
</evidence>
<dbReference type="PANTHER" id="PTHR42280">
    <property type="entry name" value="CITG FAMILY PROTEIN"/>
    <property type="match status" value="1"/>
</dbReference>
<evidence type="ECO:0000313" key="1">
    <source>
        <dbReference type="EMBL" id="MFC5367329.1"/>
    </source>
</evidence>
<comment type="caution">
    <text evidence="1">The sequence shown here is derived from an EMBL/GenBank/DDBJ whole genome shotgun (WGS) entry which is preliminary data.</text>
</comment>